<dbReference type="Proteomes" id="UP001528912">
    <property type="component" value="Unassembled WGS sequence"/>
</dbReference>
<comment type="caution">
    <text evidence="3">The sequence shown here is derived from an EMBL/GenBank/DDBJ whole genome shotgun (WGS) entry which is preliminary data.</text>
</comment>
<evidence type="ECO:0000256" key="1">
    <source>
        <dbReference type="SAM" id="Coils"/>
    </source>
</evidence>
<evidence type="ECO:0000313" key="4">
    <source>
        <dbReference type="Proteomes" id="UP001528912"/>
    </source>
</evidence>
<organism evidence="3 4">
    <name type="scientific">Luteipulveratus flavus</name>
    <dbReference type="NCBI Taxonomy" id="3031728"/>
    <lineage>
        <taxon>Bacteria</taxon>
        <taxon>Bacillati</taxon>
        <taxon>Actinomycetota</taxon>
        <taxon>Actinomycetes</taxon>
        <taxon>Micrococcales</taxon>
        <taxon>Dermacoccaceae</taxon>
        <taxon>Luteipulveratus</taxon>
    </lineage>
</organism>
<accession>A0ABT6C8Q0</accession>
<evidence type="ECO:0000256" key="2">
    <source>
        <dbReference type="SAM" id="MobiDB-lite"/>
    </source>
</evidence>
<gene>
    <name evidence="3" type="ORF">P4R38_12990</name>
</gene>
<reference evidence="3 4" key="1">
    <citation type="submission" date="2023-03" db="EMBL/GenBank/DDBJ databases">
        <title>YIM 133296 draft genome.</title>
        <authorList>
            <person name="Xiong L."/>
        </authorList>
    </citation>
    <scope>NUCLEOTIDE SEQUENCE [LARGE SCALE GENOMIC DNA]</scope>
    <source>
        <strain evidence="3 4">YIM 133296</strain>
    </source>
</reference>
<proteinExistence type="predicted"/>
<feature type="coiled-coil region" evidence="1">
    <location>
        <begin position="116"/>
        <end position="143"/>
    </location>
</feature>
<keyword evidence="1" id="KW-0175">Coiled coil</keyword>
<keyword evidence="4" id="KW-1185">Reference proteome</keyword>
<feature type="region of interest" description="Disordered" evidence="2">
    <location>
        <begin position="361"/>
        <end position="417"/>
    </location>
</feature>
<sequence>MIDLTEAAGAIHTHAGTITRGWTGLAHSYHAPEQHLVLQAMSPAETHARDAESLARKAGSALITYANRCDELRRTKSVLAKDIRDHNARPEDHGGSLLDKAARWTGIDELGRLAVEEALLNRCNQLQADLDEAQRTCANALGRLYSVGAHYEPVGQTTVTDPTVYGLTADGYGQLARAGDTPWGTPAAWQHAGTLTQVYLVGRGGADSVVGLVGLVGDLAQVGTTRESRAAWSGLWQLTTDLGTVANPAALPATLLGVGPAGEARGRLWSTAKAGVGWDTWGTSPYYTAGGFLPDALSAYATGGTAVAGRTAFKGALSAAARRLPARATSIERLASAQRALASSAGRLNTRSLDQVAHLSERLPSGPRPAHAAAGSGWRTPAGPTQHDGVWLHQADQPAAAARPDTRTGPTHGRLDPGVYARKTVKARTTALDAVLKNWDGMHVTVGHDAIALTRERMHHFLARHHPQYWDGSVKKRQSFVDPETSLQEMERLIRATLFANRHIIATTGSDYRKLKARVDGATWVMAIDNGYIRMFYPEEKSL</sequence>
<name>A0ABT6C8Q0_9MICO</name>
<evidence type="ECO:0000313" key="3">
    <source>
        <dbReference type="EMBL" id="MDF8265165.1"/>
    </source>
</evidence>
<dbReference type="RefSeq" id="WP_277192490.1">
    <property type="nucleotide sequence ID" value="NZ_JAROAV010000032.1"/>
</dbReference>
<dbReference type="EMBL" id="JAROAV010000032">
    <property type="protein sequence ID" value="MDF8265165.1"/>
    <property type="molecule type" value="Genomic_DNA"/>
</dbReference>
<feature type="compositionally biased region" description="Low complexity" evidence="2">
    <location>
        <begin position="394"/>
        <end position="403"/>
    </location>
</feature>
<protein>
    <recommendedName>
        <fullName evidence="5">Bacterial CdiA-CT RNAse A domain-containing protein</fullName>
    </recommendedName>
</protein>
<evidence type="ECO:0008006" key="5">
    <source>
        <dbReference type="Google" id="ProtNLM"/>
    </source>
</evidence>